<dbReference type="AlphaFoldDB" id="A0AAD5W059"/>
<evidence type="ECO:0000313" key="3">
    <source>
        <dbReference type="Proteomes" id="UP001213000"/>
    </source>
</evidence>
<sequence length="245" mass="27053">MAFSLIRNDHPVLAKEDDNDESMMSLKSTSDPGDRDDSGDNDGRHPIGDNGERRKLSVTNLLSSAEEGGGEEDPVGALASSSNSSNQTRSISATATVKDEDEKPNSLENDSESDIGDGFPLTCVRALLYQCLKHRHMQSQLRCSDTFPRFQKSKSYEAAALFLDLRVEAGSLLLLSEMRPAAEFERASEYRQITKQGTLRGSIETVILGIVSSPIFEVIEDPTQTMNIQLELRLLRMFLSPLQIL</sequence>
<dbReference type="Proteomes" id="UP001213000">
    <property type="component" value="Unassembled WGS sequence"/>
</dbReference>
<reference evidence="2" key="1">
    <citation type="submission" date="2022-07" db="EMBL/GenBank/DDBJ databases">
        <title>Genome Sequence of Leucocoprinus birnbaumii.</title>
        <authorList>
            <person name="Buettner E."/>
        </authorList>
    </citation>
    <scope>NUCLEOTIDE SEQUENCE</scope>
    <source>
        <strain evidence="2">VT141</strain>
    </source>
</reference>
<evidence type="ECO:0000256" key="1">
    <source>
        <dbReference type="SAM" id="MobiDB-lite"/>
    </source>
</evidence>
<evidence type="ECO:0000313" key="2">
    <source>
        <dbReference type="EMBL" id="KAJ3574591.1"/>
    </source>
</evidence>
<keyword evidence="3" id="KW-1185">Reference proteome</keyword>
<feature type="compositionally biased region" description="Basic and acidic residues" evidence="1">
    <location>
        <begin position="32"/>
        <end position="55"/>
    </location>
</feature>
<gene>
    <name evidence="2" type="ORF">NP233_g1658</name>
</gene>
<organism evidence="2 3">
    <name type="scientific">Leucocoprinus birnbaumii</name>
    <dbReference type="NCBI Taxonomy" id="56174"/>
    <lineage>
        <taxon>Eukaryota</taxon>
        <taxon>Fungi</taxon>
        <taxon>Dikarya</taxon>
        <taxon>Basidiomycota</taxon>
        <taxon>Agaricomycotina</taxon>
        <taxon>Agaricomycetes</taxon>
        <taxon>Agaricomycetidae</taxon>
        <taxon>Agaricales</taxon>
        <taxon>Agaricineae</taxon>
        <taxon>Agaricaceae</taxon>
        <taxon>Leucocoprinus</taxon>
    </lineage>
</organism>
<dbReference type="EMBL" id="JANIEX010000063">
    <property type="protein sequence ID" value="KAJ3574591.1"/>
    <property type="molecule type" value="Genomic_DNA"/>
</dbReference>
<feature type="compositionally biased region" description="Basic and acidic residues" evidence="1">
    <location>
        <begin position="7"/>
        <end position="16"/>
    </location>
</feature>
<accession>A0AAD5W059</accession>
<proteinExistence type="predicted"/>
<protein>
    <submittedName>
        <fullName evidence="2">Uncharacterized protein</fullName>
    </submittedName>
</protein>
<feature type="region of interest" description="Disordered" evidence="1">
    <location>
        <begin position="1"/>
        <end position="114"/>
    </location>
</feature>
<name>A0AAD5W059_9AGAR</name>
<comment type="caution">
    <text evidence="2">The sequence shown here is derived from an EMBL/GenBank/DDBJ whole genome shotgun (WGS) entry which is preliminary data.</text>
</comment>